<dbReference type="PANTHER" id="PTHR43744:SF6">
    <property type="entry name" value="ABC TRANSPORTER PERMEASE PROTEIN YESQ-RELATED"/>
    <property type="match status" value="1"/>
</dbReference>
<dbReference type="STRING" id="471853.Bcav_3897"/>
<keyword evidence="6 7" id="KW-0472">Membrane</keyword>
<evidence type="ECO:0000256" key="4">
    <source>
        <dbReference type="ARBA" id="ARBA00022692"/>
    </source>
</evidence>
<dbReference type="InterPro" id="IPR035906">
    <property type="entry name" value="MetI-like_sf"/>
</dbReference>
<dbReference type="Gene3D" id="1.10.3720.10">
    <property type="entry name" value="MetI-like"/>
    <property type="match status" value="1"/>
</dbReference>
<evidence type="ECO:0000256" key="2">
    <source>
        <dbReference type="ARBA" id="ARBA00022448"/>
    </source>
</evidence>
<feature type="transmembrane region" description="Helical" evidence="7">
    <location>
        <begin position="82"/>
        <end position="106"/>
    </location>
</feature>
<dbReference type="RefSeq" id="WP_015884376.1">
    <property type="nucleotide sequence ID" value="NC_012669.1"/>
</dbReference>
<evidence type="ECO:0000256" key="7">
    <source>
        <dbReference type="RuleBase" id="RU363032"/>
    </source>
</evidence>
<keyword evidence="3" id="KW-1003">Cell membrane</keyword>
<keyword evidence="2 7" id="KW-0813">Transport</keyword>
<feature type="domain" description="ABC transmembrane type-1" evidence="8">
    <location>
        <begin position="83"/>
        <end position="275"/>
    </location>
</feature>
<protein>
    <submittedName>
        <fullName evidence="9">Binding-protein-dependent transport systems inner membrane component</fullName>
    </submittedName>
</protein>
<dbReference type="SUPFAM" id="SSF161098">
    <property type="entry name" value="MetI-like"/>
    <property type="match status" value="1"/>
</dbReference>
<keyword evidence="5 7" id="KW-1133">Transmembrane helix</keyword>
<dbReference type="Proteomes" id="UP000007962">
    <property type="component" value="Chromosome"/>
</dbReference>
<feature type="transmembrane region" description="Helical" evidence="7">
    <location>
        <begin position="21"/>
        <end position="42"/>
    </location>
</feature>
<feature type="transmembrane region" description="Helical" evidence="7">
    <location>
        <begin position="154"/>
        <end position="174"/>
    </location>
</feature>
<reference evidence="9 10" key="1">
    <citation type="journal article" date="2009" name="Stand. Genomic Sci.">
        <title>Complete genome sequence of Beutenbergia cavernae type strain (HKI 0122).</title>
        <authorList>
            <person name="Land M."/>
            <person name="Pukall R."/>
            <person name="Abt B."/>
            <person name="Goker M."/>
            <person name="Rohde M."/>
            <person name="Glavina Del Rio T."/>
            <person name="Tice H."/>
            <person name="Copeland A."/>
            <person name="Cheng J.F."/>
            <person name="Lucas S."/>
            <person name="Chen F."/>
            <person name="Nolan M."/>
            <person name="Bruce D."/>
            <person name="Goodwin L."/>
            <person name="Pitluck S."/>
            <person name="Ivanova N."/>
            <person name="Mavromatis K."/>
            <person name="Ovchinnikova G."/>
            <person name="Pati A."/>
            <person name="Chen A."/>
            <person name="Palaniappan K."/>
            <person name="Hauser L."/>
            <person name="Chang Y.J."/>
            <person name="Jefferies C.C."/>
            <person name="Saunders E."/>
            <person name="Brettin T."/>
            <person name="Detter J.C."/>
            <person name="Han C."/>
            <person name="Chain P."/>
            <person name="Bristow J."/>
            <person name="Eisen J.A."/>
            <person name="Markowitz V."/>
            <person name="Hugenholtz P."/>
            <person name="Kyrpides N.C."/>
            <person name="Klenk H.P."/>
            <person name="Lapidus A."/>
        </authorList>
    </citation>
    <scope>NUCLEOTIDE SEQUENCE [LARGE SCALE GENOMIC DNA]</scope>
    <source>
        <strain evidence="10">ATCC BAA-8 / DSM 12333 / NBRC 16432</strain>
    </source>
</reference>
<organism evidence="9 10">
    <name type="scientific">Beutenbergia cavernae (strain ATCC BAA-8 / DSM 12333 / CCUG 43141 / JCM 11478 / NBRC 16432 / NCIMB 13614 / HKI 0122)</name>
    <dbReference type="NCBI Taxonomy" id="471853"/>
    <lineage>
        <taxon>Bacteria</taxon>
        <taxon>Bacillati</taxon>
        <taxon>Actinomycetota</taxon>
        <taxon>Actinomycetes</taxon>
        <taxon>Micrococcales</taxon>
        <taxon>Beutenbergiaceae</taxon>
        <taxon>Beutenbergia</taxon>
    </lineage>
</organism>
<sequence>MSAGGPRATAIPATGLRSRRVVTHAVLILGALVMIYPLLWMLSASFKEPDQIFTSDSLIPQDPVLTNYLQGWVGLGRPFSTYLLNSLLVCAAVVVGNVLSCSLAAYAFARMSFVGRKVLFGVMLATMMLPHHVTLIAQYAIFRDLGWVDTYLPLIVPKFLAVEAFFIFLMVQFIRGLPRELDDAARIDGCGQLQIYWRVVFPLLQPALVTTAIFSFIWTYNDFLTQLIYVSDPKLLTVPLALRTFLDASGQSQWGEMFAMSIVTLVPVLVVFVVFQRRIIDGIAHSGMK</sequence>
<dbReference type="EMBL" id="CP001618">
    <property type="protein sequence ID" value="ACQ82139.1"/>
    <property type="molecule type" value="Genomic_DNA"/>
</dbReference>
<evidence type="ECO:0000259" key="8">
    <source>
        <dbReference type="PROSITE" id="PS50928"/>
    </source>
</evidence>
<evidence type="ECO:0000313" key="9">
    <source>
        <dbReference type="EMBL" id="ACQ82139.1"/>
    </source>
</evidence>
<evidence type="ECO:0000256" key="1">
    <source>
        <dbReference type="ARBA" id="ARBA00004651"/>
    </source>
</evidence>
<dbReference type="GO" id="GO:0005886">
    <property type="term" value="C:plasma membrane"/>
    <property type="evidence" value="ECO:0007669"/>
    <property type="project" value="UniProtKB-SubCell"/>
</dbReference>
<dbReference type="AlphaFoldDB" id="C5C4L5"/>
<dbReference type="PANTHER" id="PTHR43744">
    <property type="entry name" value="ABC TRANSPORTER PERMEASE PROTEIN MG189-RELATED-RELATED"/>
    <property type="match status" value="1"/>
</dbReference>
<name>C5C4L5_BEUC1</name>
<dbReference type="CDD" id="cd06261">
    <property type="entry name" value="TM_PBP2"/>
    <property type="match status" value="1"/>
</dbReference>
<dbReference type="eggNOG" id="COG0395">
    <property type="taxonomic scope" value="Bacteria"/>
</dbReference>
<feature type="transmembrane region" description="Helical" evidence="7">
    <location>
        <begin position="195"/>
        <end position="218"/>
    </location>
</feature>
<evidence type="ECO:0000313" key="10">
    <source>
        <dbReference type="Proteomes" id="UP000007962"/>
    </source>
</evidence>
<dbReference type="GO" id="GO:0055085">
    <property type="term" value="P:transmembrane transport"/>
    <property type="evidence" value="ECO:0007669"/>
    <property type="project" value="InterPro"/>
</dbReference>
<evidence type="ECO:0000256" key="6">
    <source>
        <dbReference type="ARBA" id="ARBA00023136"/>
    </source>
</evidence>
<feature type="transmembrane region" description="Helical" evidence="7">
    <location>
        <begin position="257"/>
        <end position="275"/>
    </location>
</feature>
<keyword evidence="10" id="KW-1185">Reference proteome</keyword>
<dbReference type="PROSITE" id="PS50928">
    <property type="entry name" value="ABC_TM1"/>
    <property type="match status" value="1"/>
</dbReference>
<dbReference type="Pfam" id="PF00528">
    <property type="entry name" value="BPD_transp_1"/>
    <property type="match status" value="1"/>
</dbReference>
<accession>C5C4L5</accession>
<comment type="similarity">
    <text evidence="7">Belongs to the binding-protein-dependent transport system permease family.</text>
</comment>
<comment type="subcellular location">
    <subcellularLocation>
        <location evidence="1 7">Cell membrane</location>
        <topology evidence="1 7">Multi-pass membrane protein</topology>
    </subcellularLocation>
</comment>
<dbReference type="OrthoDB" id="2063054at2"/>
<dbReference type="InterPro" id="IPR000515">
    <property type="entry name" value="MetI-like"/>
</dbReference>
<evidence type="ECO:0000256" key="5">
    <source>
        <dbReference type="ARBA" id="ARBA00022989"/>
    </source>
</evidence>
<proteinExistence type="inferred from homology"/>
<feature type="transmembrane region" description="Helical" evidence="7">
    <location>
        <begin position="118"/>
        <end position="142"/>
    </location>
</feature>
<dbReference type="HOGENOM" id="CLU_016047_1_1_11"/>
<dbReference type="KEGG" id="bcv:Bcav_3897"/>
<evidence type="ECO:0000256" key="3">
    <source>
        <dbReference type="ARBA" id="ARBA00022475"/>
    </source>
</evidence>
<keyword evidence="4 7" id="KW-0812">Transmembrane</keyword>
<gene>
    <name evidence="9" type="ordered locus">Bcav_3897</name>
</gene>